<dbReference type="Pfam" id="PF00795">
    <property type="entry name" value="CN_hydrolase"/>
    <property type="match status" value="1"/>
</dbReference>
<evidence type="ECO:0000259" key="6">
    <source>
        <dbReference type="PROSITE" id="PS50263"/>
    </source>
</evidence>
<sequence length="295" mass="32987">MALRRFTMAIIQFTVGEDKCENMRKAVSFIKAAVAAGSKLIALPECFNSPYGTQYFKYYAEEIPNGMTSQALSKVAQECGVYVVGGSIPECDGCNWYNTCTVWNPNGELIATHRKVHMFDIDIPGGVQFKESDILTAGKQLTTFQTDMCKIGIGICYDLRFEEMARIYRKQGCDVILYPGAFNMCTGPMHWETLLRCRAIDNQVYVAGISPATDQCAKYVAYGHSMIISPWGKILTSAEHEDSILYAIINLDEVKDARQQIPTGDQRRHDIYETIYKACSHCTTTPCKTTSCTKC</sequence>
<dbReference type="PROSITE" id="PS50263">
    <property type="entry name" value="CN_HYDROLASE"/>
    <property type="match status" value="1"/>
</dbReference>
<proteinExistence type="predicted"/>
<dbReference type="PANTHER" id="PTHR23088:SF30">
    <property type="entry name" value="OMEGA-AMIDASE NIT2"/>
    <property type="match status" value="1"/>
</dbReference>
<dbReference type="Gene3D" id="3.60.110.10">
    <property type="entry name" value="Carbon-nitrogen hydrolase"/>
    <property type="match status" value="1"/>
</dbReference>
<dbReference type="InterPro" id="IPR003010">
    <property type="entry name" value="C-N_Hydrolase"/>
</dbReference>
<protein>
    <recommendedName>
        <fullName evidence="3">omega-amidase</fullName>
        <ecNumber evidence="3">3.5.1.3</ecNumber>
    </recommendedName>
    <alternativeName>
        <fullName evidence="4">Nitrilase homolog 2</fullName>
    </alternativeName>
</protein>
<name>A0ABR1AJV7_POLSC</name>
<gene>
    <name evidence="7" type="ORF">RUM44_001390</name>
</gene>
<evidence type="ECO:0000256" key="1">
    <source>
        <dbReference type="ARBA" id="ARBA00022801"/>
    </source>
</evidence>
<organism evidence="7 8">
    <name type="scientific">Polyplax serrata</name>
    <name type="common">Common mouse louse</name>
    <dbReference type="NCBI Taxonomy" id="468196"/>
    <lineage>
        <taxon>Eukaryota</taxon>
        <taxon>Metazoa</taxon>
        <taxon>Ecdysozoa</taxon>
        <taxon>Arthropoda</taxon>
        <taxon>Hexapoda</taxon>
        <taxon>Insecta</taxon>
        <taxon>Pterygota</taxon>
        <taxon>Neoptera</taxon>
        <taxon>Paraneoptera</taxon>
        <taxon>Psocodea</taxon>
        <taxon>Troctomorpha</taxon>
        <taxon>Phthiraptera</taxon>
        <taxon>Anoplura</taxon>
        <taxon>Polyplacidae</taxon>
        <taxon>Polyplax</taxon>
    </lineage>
</organism>
<evidence type="ECO:0000256" key="3">
    <source>
        <dbReference type="ARBA" id="ARBA00039118"/>
    </source>
</evidence>
<dbReference type="Proteomes" id="UP001359485">
    <property type="component" value="Unassembled WGS sequence"/>
</dbReference>
<dbReference type="EMBL" id="JAWJWF010000047">
    <property type="protein sequence ID" value="KAK6621583.1"/>
    <property type="molecule type" value="Genomic_DNA"/>
</dbReference>
<comment type="caution">
    <text evidence="7">The sequence shown here is derived from an EMBL/GenBank/DDBJ whole genome shotgun (WGS) entry which is preliminary data.</text>
</comment>
<dbReference type="InterPro" id="IPR045254">
    <property type="entry name" value="Nit1/2_C-N_Hydrolase"/>
</dbReference>
<evidence type="ECO:0000313" key="7">
    <source>
        <dbReference type="EMBL" id="KAK6621583.1"/>
    </source>
</evidence>
<dbReference type="SUPFAM" id="SSF56317">
    <property type="entry name" value="Carbon-nitrogen hydrolase"/>
    <property type="match status" value="1"/>
</dbReference>
<comment type="catalytic activity">
    <reaction evidence="2">
        <text>2-oxoglutaramate + H2O = 2-oxoglutarate + NH4(+)</text>
        <dbReference type="Rhea" id="RHEA:32963"/>
        <dbReference type="ChEBI" id="CHEBI:15377"/>
        <dbReference type="ChEBI" id="CHEBI:16769"/>
        <dbReference type="ChEBI" id="CHEBI:16810"/>
        <dbReference type="ChEBI" id="CHEBI:28938"/>
        <dbReference type="EC" id="3.5.1.3"/>
    </reaction>
    <physiologicalReaction direction="left-to-right" evidence="2">
        <dbReference type="Rhea" id="RHEA:32964"/>
    </physiologicalReaction>
</comment>
<accession>A0ABR1AJV7</accession>
<evidence type="ECO:0000256" key="2">
    <source>
        <dbReference type="ARBA" id="ARBA00036637"/>
    </source>
</evidence>
<comment type="catalytic activity">
    <reaction evidence="5">
        <text>2-oxosuccinamate + H2O = oxaloacetate + NH4(+)</text>
        <dbReference type="Rhea" id="RHEA:59412"/>
        <dbReference type="ChEBI" id="CHEBI:15377"/>
        <dbReference type="ChEBI" id="CHEBI:16452"/>
        <dbReference type="ChEBI" id="CHEBI:28938"/>
        <dbReference type="ChEBI" id="CHEBI:57735"/>
        <dbReference type="EC" id="3.5.1.3"/>
    </reaction>
    <physiologicalReaction direction="left-to-right" evidence="5">
        <dbReference type="Rhea" id="RHEA:59413"/>
    </physiologicalReaction>
</comment>
<dbReference type="EC" id="3.5.1.3" evidence="3"/>
<dbReference type="PANTHER" id="PTHR23088">
    <property type="entry name" value="NITRILASE-RELATED"/>
    <property type="match status" value="1"/>
</dbReference>
<reference evidence="7 8" key="1">
    <citation type="submission" date="2023-09" db="EMBL/GenBank/DDBJ databases">
        <title>Genomes of two closely related lineages of the louse Polyplax serrata with different host specificities.</title>
        <authorList>
            <person name="Martinu J."/>
            <person name="Tarabai H."/>
            <person name="Stefka J."/>
            <person name="Hypsa V."/>
        </authorList>
    </citation>
    <scope>NUCLEOTIDE SEQUENCE [LARGE SCALE GENOMIC DNA]</scope>
    <source>
        <strain evidence="7">98ZLc_SE</strain>
    </source>
</reference>
<evidence type="ECO:0000256" key="4">
    <source>
        <dbReference type="ARBA" id="ARBA00041576"/>
    </source>
</evidence>
<keyword evidence="1" id="KW-0378">Hydrolase</keyword>
<evidence type="ECO:0000256" key="5">
    <source>
        <dbReference type="ARBA" id="ARBA00048745"/>
    </source>
</evidence>
<dbReference type="CDD" id="cd07572">
    <property type="entry name" value="nit"/>
    <property type="match status" value="1"/>
</dbReference>
<keyword evidence="8" id="KW-1185">Reference proteome</keyword>
<evidence type="ECO:0000313" key="8">
    <source>
        <dbReference type="Proteomes" id="UP001359485"/>
    </source>
</evidence>
<dbReference type="InterPro" id="IPR036526">
    <property type="entry name" value="C-N_Hydrolase_sf"/>
</dbReference>
<feature type="domain" description="CN hydrolase" evidence="6">
    <location>
        <begin position="6"/>
        <end position="251"/>
    </location>
</feature>